<dbReference type="Proteomes" id="UP001180020">
    <property type="component" value="Unassembled WGS sequence"/>
</dbReference>
<sequence>MDSGAIEDGKSVRTNVGFSDDKVCGHIVLQNGRHSADLSDCSLSYQEQDIFDLSEQVVQADLTSTASDPKCEPFLGMEFGSAEAAEAFYYIYAKQTGFSVRKSFSRRSRRDDSIIMRSFVCAREGYHSMKISYGDDIYKVAKQALQKAFAEVYAAKYMHKRDQQQLQSCTRAQKISYVRPLPNSPRKRTFAGCIQRSEHDNKKGDRTDACNEIEAAGIKDSKSFLGSSTVTLQGTILKGKGIAGDLILDEHLPPKKRRFEDAVACSIPDSLFMAPLDFRKNPECSNKDGDATCKHVVARAHGQDLSLYFRVRLGPCFNGSGQPVGDA</sequence>
<protein>
    <submittedName>
        <fullName evidence="2">Protein FAR1-RELATED SEQUENCE 12</fullName>
    </submittedName>
</protein>
<accession>A0AAV9D4F8</accession>
<comment type="caution">
    <text evidence="2">The sequence shown here is derived from an EMBL/GenBank/DDBJ whole genome shotgun (WGS) entry which is preliminary data.</text>
</comment>
<dbReference type="EMBL" id="JAUJYO010000015">
    <property type="protein sequence ID" value="KAK1296150.1"/>
    <property type="molecule type" value="Genomic_DNA"/>
</dbReference>
<feature type="domain" description="FAR1" evidence="1">
    <location>
        <begin position="88"/>
        <end position="133"/>
    </location>
</feature>
<dbReference type="InterPro" id="IPR004330">
    <property type="entry name" value="FAR1_DNA_bnd_dom"/>
</dbReference>
<evidence type="ECO:0000259" key="1">
    <source>
        <dbReference type="Pfam" id="PF03101"/>
    </source>
</evidence>
<evidence type="ECO:0000313" key="2">
    <source>
        <dbReference type="EMBL" id="KAK1296150.1"/>
    </source>
</evidence>
<reference evidence="2" key="1">
    <citation type="journal article" date="2023" name="Nat. Commun.">
        <title>Diploid and tetraploid genomes of Acorus and the evolution of monocots.</title>
        <authorList>
            <person name="Ma L."/>
            <person name="Liu K.W."/>
            <person name="Li Z."/>
            <person name="Hsiao Y.Y."/>
            <person name="Qi Y."/>
            <person name="Fu T."/>
            <person name="Tang G.D."/>
            <person name="Zhang D."/>
            <person name="Sun W.H."/>
            <person name="Liu D.K."/>
            <person name="Li Y."/>
            <person name="Chen G.Z."/>
            <person name="Liu X.D."/>
            <person name="Liao X.Y."/>
            <person name="Jiang Y.T."/>
            <person name="Yu X."/>
            <person name="Hao Y."/>
            <person name="Huang J."/>
            <person name="Zhao X.W."/>
            <person name="Ke S."/>
            <person name="Chen Y.Y."/>
            <person name="Wu W.L."/>
            <person name="Hsu J.L."/>
            <person name="Lin Y.F."/>
            <person name="Huang M.D."/>
            <person name="Li C.Y."/>
            <person name="Huang L."/>
            <person name="Wang Z.W."/>
            <person name="Zhao X."/>
            <person name="Zhong W.Y."/>
            <person name="Peng D.H."/>
            <person name="Ahmad S."/>
            <person name="Lan S."/>
            <person name="Zhang J.S."/>
            <person name="Tsai W.C."/>
            <person name="Van de Peer Y."/>
            <person name="Liu Z.J."/>
        </authorList>
    </citation>
    <scope>NUCLEOTIDE SEQUENCE</scope>
    <source>
        <strain evidence="2">CP</strain>
    </source>
</reference>
<gene>
    <name evidence="2" type="primary">FRS12</name>
    <name evidence="2" type="ORF">QJS10_CPB15g01709</name>
</gene>
<evidence type="ECO:0000313" key="3">
    <source>
        <dbReference type="Proteomes" id="UP001180020"/>
    </source>
</evidence>
<dbReference type="AlphaFoldDB" id="A0AAV9D4F8"/>
<name>A0AAV9D4F8_ACOCL</name>
<reference evidence="2" key="2">
    <citation type="submission" date="2023-06" db="EMBL/GenBank/DDBJ databases">
        <authorList>
            <person name="Ma L."/>
            <person name="Liu K.-W."/>
            <person name="Li Z."/>
            <person name="Hsiao Y.-Y."/>
            <person name="Qi Y."/>
            <person name="Fu T."/>
            <person name="Tang G."/>
            <person name="Zhang D."/>
            <person name="Sun W.-H."/>
            <person name="Liu D.-K."/>
            <person name="Li Y."/>
            <person name="Chen G.-Z."/>
            <person name="Liu X.-D."/>
            <person name="Liao X.-Y."/>
            <person name="Jiang Y.-T."/>
            <person name="Yu X."/>
            <person name="Hao Y."/>
            <person name="Huang J."/>
            <person name="Zhao X.-W."/>
            <person name="Ke S."/>
            <person name="Chen Y.-Y."/>
            <person name="Wu W.-L."/>
            <person name="Hsu J.-L."/>
            <person name="Lin Y.-F."/>
            <person name="Huang M.-D."/>
            <person name="Li C.-Y."/>
            <person name="Huang L."/>
            <person name="Wang Z.-W."/>
            <person name="Zhao X."/>
            <person name="Zhong W.-Y."/>
            <person name="Peng D.-H."/>
            <person name="Ahmad S."/>
            <person name="Lan S."/>
            <person name="Zhang J.-S."/>
            <person name="Tsai W.-C."/>
            <person name="Van De Peer Y."/>
            <person name="Liu Z.-J."/>
        </authorList>
    </citation>
    <scope>NUCLEOTIDE SEQUENCE</scope>
    <source>
        <strain evidence="2">CP</strain>
        <tissue evidence="2">Leaves</tissue>
    </source>
</reference>
<keyword evidence="3" id="KW-1185">Reference proteome</keyword>
<dbReference type="Pfam" id="PF03101">
    <property type="entry name" value="FAR1"/>
    <property type="match status" value="1"/>
</dbReference>
<dbReference type="PANTHER" id="PTHR46328">
    <property type="entry name" value="FAR-RED IMPAIRED RESPONSIVE (FAR1) FAMILY PROTEIN-RELATED"/>
    <property type="match status" value="1"/>
</dbReference>
<proteinExistence type="predicted"/>
<organism evidence="2 3">
    <name type="scientific">Acorus calamus</name>
    <name type="common">Sweet flag</name>
    <dbReference type="NCBI Taxonomy" id="4465"/>
    <lineage>
        <taxon>Eukaryota</taxon>
        <taxon>Viridiplantae</taxon>
        <taxon>Streptophyta</taxon>
        <taxon>Embryophyta</taxon>
        <taxon>Tracheophyta</taxon>
        <taxon>Spermatophyta</taxon>
        <taxon>Magnoliopsida</taxon>
        <taxon>Liliopsida</taxon>
        <taxon>Acoraceae</taxon>
        <taxon>Acorus</taxon>
    </lineage>
</organism>